<dbReference type="Pfam" id="PF07833">
    <property type="entry name" value="Cu_amine_oxidN1"/>
    <property type="match status" value="1"/>
</dbReference>
<dbReference type="RefSeq" id="WP_232185592.1">
    <property type="nucleotide sequence ID" value="NZ_JAIOAP010000005.1"/>
</dbReference>
<feature type="transmembrane region" description="Helical" evidence="1">
    <location>
        <begin position="12"/>
        <end position="32"/>
    </location>
</feature>
<evidence type="ECO:0000313" key="4">
    <source>
        <dbReference type="Proteomes" id="UP001493487"/>
    </source>
</evidence>
<gene>
    <name evidence="3" type="ORF">QJS35_10835</name>
</gene>
<feature type="domain" description="Copper amine oxidase-like N-terminal" evidence="2">
    <location>
        <begin position="51"/>
        <end position="89"/>
    </location>
</feature>
<dbReference type="InterPro" id="IPR012854">
    <property type="entry name" value="Cu_amine_oxidase-like_N"/>
</dbReference>
<keyword evidence="1" id="KW-1133">Transmembrane helix</keyword>
<name>A0ABV1KSC6_9BACL</name>
<organism evidence="3 4">
    <name type="scientific">Cohnella silvisoli</name>
    <dbReference type="NCBI Taxonomy" id="2873699"/>
    <lineage>
        <taxon>Bacteria</taxon>
        <taxon>Bacillati</taxon>
        <taxon>Bacillota</taxon>
        <taxon>Bacilli</taxon>
        <taxon>Bacillales</taxon>
        <taxon>Paenibacillaceae</taxon>
        <taxon>Cohnella</taxon>
    </lineage>
</organism>
<evidence type="ECO:0000259" key="2">
    <source>
        <dbReference type="Pfam" id="PF07833"/>
    </source>
</evidence>
<evidence type="ECO:0000256" key="1">
    <source>
        <dbReference type="SAM" id="Phobius"/>
    </source>
</evidence>
<dbReference type="Proteomes" id="UP001493487">
    <property type="component" value="Unassembled WGS sequence"/>
</dbReference>
<comment type="caution">
    <text evidence="3">The sequence shown here is derived from an EMBL/GenBank/DDBJ whole genome shotgun (WGS) entry which is preliminary data.</text>
</comment>
<reference evidence="3 4" key="1">
    <citation type="journal article" date="2023" name="Genome Announc.">
        <title>Pan-Genome Analyses of the Genus Cohnella and Proposal of the Novel Species Cohnella silvisoli sp. nov., Isolated from Forest Soil.</title>
        <authorList>
            <person name="Wang C."/>
            <person name="Mao L."/>
            <person name="Bao G."/>
            <person name="Zhu H."/>
        </authorList>
    </citation>
    <scope>NUCLEOTIDE SEQUENCE [LARGE SCALE GENOMIC DNA]</scope>
    <source>
        <strain evidence="3 4">NL03-T5-1</strain>
    </source>
</reference>
<accession>A0ABV1KSC6</accession>
<keyword evidence="4" id="KW-1185">Reference proteome</keyword>
<keyword evidence="1" id="KW-0812">Transmembrane</keyword>
<protein>
    <submittedName>
        <fullName evidence="3">Stalk domain-containing protein</fullName>
    </submittedName>
</protein>
<sequence>MGRWGSWKAGTVGFLYGAVFFSGITYAAIGTIKVDFRDIRYYFDGVNKQPSKDVQGFTYKKTTYVPLRFVSESLGKPVEWVNSTSSVYVGSKPKPTAPSTLQVFPRDNPWNTDISGYPVHANSKKFITSIGANIGVHADFGTDWEGAPIGIPYTIVSGDQAKVKVTFTDYGDESDPGPYPIRRPSCHRCR</sequence>
<dbReference type="EMBL" id="JASKHM010000005">
    <property type="protein sequence ID" value="MEQ4482892.1"/>
    <property type="molecule type" value="Genomic_DNA"/>
</dbReference>
<keyword evidence="1" id="KW-0472">Membrane</keyword>
<proteinExistence type="predicted"/>
<evidence type="ECO:0000313" key="3">
    <source>
        <dbReference type="EMBL" id="MEQ4482892.1"/>
    </source>
</evidence>